<dbReference type="GO" id="GO:0005524">
    <property type="term" value="F:ATP binding"/>
    <property type="evidence" value="ECO:0007669"/>
    <property type="project" value="UniProtKB-KW"/>
</dbReference>
<feature type="non-terminal residue" evidence="9">
    <location>
        <position position="1"/>
    </location>
</feature>
<evidence type="ECO:0000259" key="8">
    <source>
        <dbReference type="PROSITE" id="PS50929"/>
    </source>
</evidence>
<comment type="subcellular location">
    <subcellularLocation>
        <location evidence="1">Membrane</location>
        <topology evidence="1">Multi-pass membrane protein</topology>
    </subcellularLocation>
</comment>
<dbReference type="Gene3D" id="1.20.1560.10">
    <property type="entry name" value="ABC transporter type 1, transmembrane domain"/>
    <property type="match status" value="1"/>
</dbReference>
<feature type="non-terminal residue" evidence="9">
    <location>
        <position position="246"/>
    </location>
</feature>
<keyword evidence="5 7" id="KW-1133">Transmembrane helix</keyword>
<keyword evidence="3" id="KW-0547">Nucleotide-binding</keyword>
<evidence type="ECO:0000256" key="6">
    <source>
        <dbReference type="ARBA" id="ARBA00023136"/>
    </source>
</evidence>
<keyword evidence="2 7" id="KW-0812">Transmembrane</keyword>
<evidence type="ECO:0000256" key="7">
    <source>
        <dbReference type="SAM" id="Phobius"/>
    </source>
</evidence>
<accession>X0WLK4</accession>
<keyword evidence="6 7" id="KW-0472">Membrane</keyword>
<dbReference type="InterPro" id="IPR003593">
    <property type="entry name" value="AAA+_ATPase"/>
</dbReference>
<dbReference type="SMART" id="SM00382">
    <property type="entry name" value="AAA"/>
    <property type="match status" value="1"/>
</dbReference>
<comment type="caution">
    <text evidence="9">The sequence shown here is derived from an EMBL/GenBank/DDBJ whole genome shotgun (WGS) entry which is preliminary data.</text>
</comment>
<evidence type="ECO:0000256" key="5">
    <source>
        <dbReference type="ARBA" id="ARBA00022989"/>
    </source>
</evidence>
<name>X0WLK4_9ZZZZ</name>
<evidence type="ECO:0000313" key="9">
    <source>
        <dbReference type="EMBL" id="GAG31520.1"/>
    </source>
</evidence>
<feature type="transmembrane region" description="Helical" evidence="7">
    <location>
        <begin position="30"/>
        <end position="47"/>
    </location>
</feature>
<proteinExistence type="predicted"/>
<reference evidence="9" key="1">
    <citation type="journal article" date="2014" name="Front. Microbiol.">
        <title>High frequency of phylogenetically diverse reductive dehalogenase-homologous genes in deep subseafloor sedimentary metagenomes.</title>
        <authorList>
            <person name="Kawai M."/>
            <person name="Futagami T."/>
            <person name="Toyoda A."/>
            <person name="Takaki Y."/>
            <person name="Nishi S."/>
            <person name="Hori S."/>
            <person name="Arai W."/>
            <person name="Tsubouchi T."/>
            <person name="Morono Y."/>
            <person name="Uchiyama I."/>
            <person name="Ito T."/>
            <person name="Fujiyama A."/>
            <person name="Inagaki F."/>
            <person name="Takami H."/>
        </authorList>
    </citation>
    <scope>NUCLEOTIDE SEQUENCE</scope>
    <source>
        <strain evidence="9">Expedition CK06-06</strain>
    </source>
</reference>
<evidence type="ECO:0000256" key="1">
    <source>
        <dbReference type="ARBA" id="ARBA00004141"/>
    </source>
</evidence>
<dbReference type="GO" id="GO:0016020">
    <property type="term" value="C:membrane"/>
    <property type="evidence" value="ECO:0007669"/>
    <property type="project" value="UniProtKB-SubCell"/>
</dbReference>
<dbReference type="Gene3D" id="3.40.50.300">
    <property type="entry name" value="P-loop containing nucleotide triphosphate hydrolases"/>
    <property type="match status" value="1"/>
</dbReference>
<dbReference type="InterPro" id="IPR003439">
    <property type="entry name" value="ABC_transporter-like_ATP-bd"/>
</dbReference>
<evidence type="ECO:0000256" key="2">
    <source>
        <dbReference type="ARBA" id="ARBA00022692"/>
    </source>
</evidence>
<dbReference type="PANTHER" id="PTHR43394:SF1">
    <property type="entry name" value="ATP-BINDING CASSETTE SUB-FAMILY B MEMBER 10, MITOCHONDRIAL"/>
    <property type="match status" value="1"/>
</dbReference>
<dbReference type="InterPro" id="IPR011527">
    <property type="entry name" value="ABC1_TM_dom"/>
</dbReference>
<organism evidence="9">
    <name type="scientific">marine sediment metagenome</name>
    <dbReference type="NCBI Taxonomy" id="412755"/>
    <lineage>
        <taxon>unclassified sequences</taxon>
        <taxon>metagenomes</taxon>
        <taxon>ecological metagenomes</taxon>
    </lineage>
</organism>
<evidence type="ECO:0000256" key="4">
    <source>
        <dbReference type="ARBA" id="ARBA00022840"/>
    </source>
</evidence>
<dbReference type="InterPro" id="IPR036640">
    <property type="entry name" value="ABC1_TM_sf"/>
</dbReference>
<protein>
    <recommendedName>
        <fullName evidence="8">ABC transmembrane type-1 domain-containing protein</fullName>
    </recommendedName>
</protein>
<dbReference type="GO" id="GO:0016887">
    <property type="term" value="F:ATP hydrolysis activity"/>
    <property type="evidence" value="ECO:0007669"/>
    <property type="project" value="InterPro"/>
</dbReference>
<dbReference type="AlphaFoldDB" id="X0WLK4"/>
<dbReference type="InterPro" id="IPR039421">
    <property type="entry name" value="Type_1_exporter"/>
</dbReference>
<gene>
    <name evidence="9" type="ORF">S01H1_70188</name>
</gene>
<feature type="transmembrane region" description="Helical" evidence="7">
    <location>
        <begin position="7"/>
        <end position="24"/>
    </location>
</feature>
<dbReference type="PANTHER" id="PTHR43394">
    <property type="entry name" value="ATP-DEPENDENT PERMEASE MDL1, MITOCHONDRIAL"/>
    <property type="match status" value="1"/>
</dbReference>
<keyword evidence="4" id="KW-0067">ATP-binding</keyword>
<feature type="domain" description="ABC transmembrane type-1" evidence="8">
    <location>
        <begin position="1"/>
        <end position="62"/>
    </location>
</feature>
<dbReference type="Pfam" id="PF00005">
    <property type="entry name" value="ABC_tran"/>
    <property type="match status" value="1"/>
</dbReference>
<dbReference type="SUPFAM" id="SSF52540">
    <property type="entry name" value="P-loop containing nucleoside triphosphate hydrolases"/>
    <property type="match status" value="1"/>
</dbReference>
<dbReference type="SUPFAM" id="SSF90123">
    <property type="entry name" value="ABC transporter transmembrane region"/>
    <property type="match status" value="1"/>
</dbReference>
<dbReference type="InterPro" id="IPR027417">
    <property type="entry name" value="P-loop_NTPase"/>
</dbReference>
<dbReference type="PROSITE" id="PS50929">
    <property type="entry name" value="ABC_TM1F"/>
    <property type="match status" value="1"/>
</dbReference>
<sequence>AVFMPIIELVGIIAVALVIFYGGSRVLNGALSLGTLVAFISYIRMFFRPIRDLAEKYNILQSAMASAERILLILDTQNTLPKAKPQSGVPNLDGIREIRIEDVSFSYIDEEMILKNVSFRLKAGETVAVVGPTGAGKTSLVNLIPRFYDPTSGRILINDIDIRELDTAVLRNKIALVMQEPFLFSGTIRENIFDNTRRFTDKEVQAVIAAANCQTLIQRLPDGLETFLSGGGTSISSGERQLISIA</sequence>
<evidence type="ECO:0000256" key="3">
    <source>
        <dbReference type="ARBA" id="ARBA00022741"/>
    </source>
</evidence>
<dbReference type="EMBL" id="BARS01046657">
    <property type="protein sequence ID" value="GAG31520.1"/>
    <property type="molecule type" value="Genomic_DNA"/>
</dbReference>
<dbReference type="GO" id="GO:0015421">
    <property type="term" value="F:ABC-type oligopeptide transporter activity"/>
    <property type="evidence" value="ECO:0007669"/>
    <property type="project" value="TreeGrafter"/>
</dbReference>